<dbReference type="InterPro" id="IPR039708">
    <property type="entry name" value="MT1774/Rv1733c-like"/>
</dbReference>
<accession>A0A6N7YQU7</accession>
<keyword evidence="1" id="KW-0812">Transmembrane</keyword>
<evidence type="ECO:0000256" key="1">
    <source>
        <dbReference type="SAM" id="Phobius"/>
    </source>
</evidence>
<keyword evidence="3" id="KW-1185">Reference proteome</keyword>
<keyword evidence="1" id="KW-0472">Membrane</keyword>
<reference evidence="2 3" key="1">
    <citation type="submission" date="2019-11" db="EMBL/GenBank/DDBJ databases">
        <title>Draft genome of Amycolatopsis RM579.</title>
        <authorList>
            <person name="Duangmal K."/>
            <person name="Mingma R."/>
        </authorList>
    </citation>
    <scope>NUCLEOTIDE SEQUENCE [LARGE SCALE GENOMIC DNA]</scope>
    <source>
        <strain evidence="2 3">RM579</strain>
    </source>
</reference>
<evidence type="ECO:0000313" key="3">
    <source>
        <dbReference type="Proteomes" id="UP000440096"/>
    </source>
</evidence>
<dbReference type="AlphaFoldDB" id="A0A6N7YQU7"/>
<dbReference type="EMBL" id="WMBA01000020">
    <property type="protein sequence ID" value="MTD55387.1"/>
    <property type="molecule type" value="Genomic_DNA"/>
</dbReference>
<organism evidence="2 3">
    <name type="scientific">Amycolatopsis pithecellobii</name>
    <dbReference type="NCBI Taxonomy" id="664692"/>
    <lineage>
        <taxon>Bacteria</taxon>
        <taxon>Bacillati</taxon>
        <taxon>Actinomycetota</taxon>
        <taxon>Actinomycetes</taxon>
        <taxon>Pseudonocardiales</taxon>
        <taxon>Pseudonocardiaceae</taxon>
        <taxon>Amycolatopsis</taxon>
    </lineage>
</organism>
<dbReference type="PANTHER" id="PTHR42305">
    <property type="entry name" value="MEMBRANE PROTEIN RV1733C-RELATED"/>
    <property type="match status" value="1"/>
</dbReference>
<feature type="transmembrane region" description="Helical" evidence="1">
    <location>
        <begin position="21"/>
        <end position="44"/>
    </location>
</feature>
<sequence>MARFWRRIHLGRNPLARRSDRVEAAMLMVVAVGLLAAIPLAVILGSGTYHSQAAISAQQQSSRHLVTATLVENAPSPVTGIDSAYLNADGSTTGVHARWAVPGGGQQIGLVSANPGATAGTQVPVWLGEAGAPVPPPLTPTDAVTTSVLTAVFSWLLAALVLVGVYLATRLILDRRRAVHWDREWLYAGDRWARF</sequence>
<dbReference type="Proteomes" id="UP000440096">
    <property type="component" value="Unassembled WGS sequence"/>
</dbReference>
<protein>
    <recommendedName>
        <fullName evidence="4">Transmembrane protein</fullName>
    </recommendedName>
</protein>
<keyword evidence="1" id="KW-1133">Transmembrane helix</keyword>
<gene>
    <name evidence="2" type="ORF">GKO32_15575</name>
</gene>
<proteinExistence type="predicted"/>
<evidence type="ECO:0008006" key="4">
    <source>
        <dbReference type="Google" id="ProtNLM"/>
    </source>
</evidence>
<dbReference type="PANTHER" id="PTHR42305:SF1">
    <property type="entry name" value="MEMBRANE PROTEIN RV1733C-RELATED"/>
    <property type="match status" value="1"/>
</dbReference>
<name>A0A6N7YQU7_9PSEU</name>
<evidence type="ECO:0000313" key="2">
    <source>
        <dbReference type="EMBL" id="MTD55387.1"/>
    </source>
</evidence>
<dbReference type="OrthoDB" id="3637369at2"/>
<feature type="transmembrane region" description="Helical" evidence="1">
    <location>
        <begin position="152"/>
        <end position="173"/>
    </location>
</feature>
<comment type="caution">
    <text evidence="2">The sequence shown here is derived from an EMBL/GenBank/DDBJ whole genome shotgun (WGS) entry which is preliminary data.</text>
</comment>